<feature type="transmembrane region" description="Helical" evidence="1">
    <location>
        <begin position="697"/>
        <end position="716"/>
    </location>
</feature>
<feature type="transmembrane region" description="Helical" evidence="1">
    <location>
        <begin position="669"/>
        <end position="690"/>
    </location>
</feature>
<evidence type="ECO:0000313" key="2">
    <source>
        <dbReference type="EMBL" id="UZW20174.1"/>
    </source>
</evidence>
<accession>A0ABY6QJL1</accession>
<dbReference type="InterPro" id="IPR022385">
    <property type="entry name" value="Rhs_assc_core"/>
</dbReference>
<dbReference type="RefSeq" id="WP_266246230.1">
    <property type="nucleotide sequence ID" value="NZ_CP112866.1"/>
</dbReference>
<dbReference type="PANTHER" id="PTHR32305">
    <property type="match status" value="1"/>
</dbReference>
<proteinExistence type="predicted"/>
<dbReference type="InterPro" id="IPR050708">
    <property type="entry name" value="T6SS_VgrG/RHS"/>
</dbReference>
<protein>
    <submittedName>
        <fullName evidence="2">RHS repeat protein</fullName>
    </submittedName>
</protein>
<dbReference type="Proteomes" id="UP001164116">
    <property type="component" value="Chromosome"/>
</dbReference>
<dbReference type="NCBIfam" id="TIGR03696">
    <property type="entry name" value="Rhs_assc_core"/>
    <property type="match status" value="1"/>
</dbReference>
<gene>
    <name evidence="2" type="ORF">OSC50_07460</name>
</gene>
<keyword evidence="1" id="KW-0812">Transmembrane</keyword>
<keyword evidence="1" id="KW-1133">Transmembrane helix</keyword>
<evidence type="ECO:0000313" key="3">
    <source>
        <dbReference type="Proteomes" id="UP001164116"/>
    </source>
</evidence>
<dbReference type="Gene3D" id="2.180.10.10">
    <property type="entry name" value="RHS repeat-associated core"/>
    <property type="match status" value="1"/>
</dbReference>
<evidence type="ECO:0000256" key="1">
    <source>
        <dbReference type="SAM" id="Phobius"/>
    </source>
</evidence>
<reference evidence="2" key="1">
    <citation type="submission" date="2022-11" db="EMBL/GenBank/DDBJ databases">
        <title>Taxonomic description of a new Pseudomonas species.</title>
        <authorList>
            <person name="Tambong J.T."/>
        </authorList>
    </citation>
    <scope>NUCLEOTIDE SEQUENCE</scope>
    <source>
        <strain evidence="2">S1Bt42</strain>
    </source>
</reference>
<organism evidence="2 3">
    <name type="scientific">Pseudomonas quebecensis</name>
    <dbReference type="NCBI Taxonomy" id="2995174"/>
    <lineage>
        <taxon>Bacteria</taxon>
        <taxon>Pseudomonadati</taxon>
        <taxon>Pseudomonadota</taxon>
        <taxon>Gammaproteobacteria</taxon>
        <taxon>Pseudomonadales</taxon>
        <taxon>Pseudomonadaceae</taxon>
        <taxon>Pseudomonas</taxon>
    </lineage>
</organism>
<sequence length="961" mass="105856">MSASLHRNTPSLTAFDPRGLTVRTIAYHRATAQAAPAPRVSRRVHSASGLVLEQWDPRLHALRQREPRTVPNQQFVYSLSGTVVRRQDVDAGLRLLLSAPGGQLVQAWDGRGAHQRHEYDTLQRPVAVYEQAASHAQPRCVERLVYAAPTPDHQALNRSGRLVRHADPAGTQLYDAYGIDGQVLSQTRRFHAGALEVDWPQAVTEQDAQLQPEAYTTRWRFDALGATLEQIDAKGNGRQFLYGVDGLLQTSSLSFKGGAQKTLLQRHVYNAAGQVQSALLGNGVQREAHYRAENGRLQRLTAYRTAERRTALQDLHYVYDPVGNVLGLRDQAQPTQWRHNTQVDAVSRYTYDSLYQLTQATGRESAAASVGPHLPPRLTFGATDGGLWRTYTQQYVYDEGGNLTRLRHTPSSGVGYTRTLQVAADSNRAVAGDRPTQGFDANGNQQELAQGQAMQWNVRNQLAGVTQVAREDAPADDEVYVYASDGQRALKLSRQQVGGQRRTTRVYYLPGLEIRQSAQRHLNVVRLELALCTVEVLQWEHGREPGDRHEALRFCLADHQSSHSLELDEQAQVLSQESYFPYGGTAWWASHSAVDVRDRSRRYCGKERDASGLYYYGFRYYAPWLQRWINPDPIAEQGGSNPYRMAANNPVTLVDFMGLQPASAESTRILGGLILLAAFIFVGLGVGALLGNAATGAAVGGLVGGVLFGTSRYAGYRQLQPQDQDTQAQEALFAQSVAEMALTLAQQASLSHEETARLVNFAYERRHAEEGVSIYLSAREERIYGYVGPVEESAQADRALKESRNPVPELKRMGYSAIVLRGPVREALAAGGKSGASSAFEVGPTIQATGAGRRMRKPGATLPGVASTASSAGLPMMQIDSGAVADVDPVSRAGRSIALTLSHLRERRFGAVHWHQHQDRLWSADLHGYAAARGRGAYRLMVSHLGGSRYRVEGVRQPHRR</sequence>
<keyword evidence="3" id="KW-1185">Reference proteome</keyword>
<keyword evidence="1" id="KW-0472">Membrane</keyword>
<dbReference type="EMBL" id="CP112866">
    <property type="protein sequence ID" value="UZW20174.1"/>
    <property type="molecule type" value="Genomic_DNA"/>
</dbReference>
<name>A0ABY6QJL1_9PSED</name>
<dbReference type="PANTHER" id="PTHR32305:SF15">
    <property type="entry name" value="PROTEIN RHSA-RELATED"/>
    <property type="match status" value="1"/>
</dbReference>